<dbReference type="Proteomes" id="UP000635565">
    <property type="component" value="Unassembled WGS sequence"/>
</dbReference>
<dbReference type="Pfam" id="PF01348">
    <property type="entry name" value="Intron_maturas2"/>
    <property type="match status" value="1"/>
</dbReference>
<sequence>MRETQTILQLLRERGKKRLPLERVYRLLYNPDLFLTAYGRIYRNDGALTKGTTEETADGMGMDKITKIIDDLRHERYRWSPAKRVYIPKKNGTKRPLGVQSWSDKLVQEVIRLLLDAYLEPQFSPHSHGFRPERGCHTALREIYHNWVGSVWFIEGDISKCFDALSHDLLLSILRETIKDERFLRLISGLLKAGYLEDWRWNQTYSGTPQGSIVSPILTNLYLDKLDKFVENVLIPQYTKGTKRKANKAYEKLMHRASYLARKGRKEEAHRVRKQGQKLSSIDPQDPDYRRLRYCRYADDFLLGFVGTKGEAEEIKQRLSVFLEEELKLELSEAKTLISHARTETARFLNYEIHTLQEDTYRDRRDRRTLNGGIGLRVPEEVIKAKCQRYRSHNQKVLHRTELINDSDFSIIALYQAEHRGLVEYYRLAYNLHRFTTLEGVMEKSLTKTLATKHKVSVPKVYRKYQATVRVEKKSFKVLQITIEREDKKPLIAQWGGISLHWDIKAPLTDHQMFLGPGRSELEKRLLADTCEYCGTTGDVERIEVHHIRALKDLATYDGREKPAWVKIMAARKRKTLVLCATCHQDVTYGRQMRRKPMSNSRKR</sequence>
<reference evidence="2 3" key="1">
    <citation type="journal article" date="2021" name="Int. J. Syst. Evol. Microbiol.">
        <title>Reticulibacter mediterranei gen. nov., sp. nov., within the new family Reticulibacteraceae fam. nov., and Ktedonospora formicarum gen. nov., sp. nov., Ktedonobacter robiniae sp. nov., Dictyobacter formicarum sp. nov. and Dictyobacter arantiisoli sp. nov., belonging to the class Ktedonobacteria.</title>
        <authorList>
            <person name="Yabe S."/>
            <person name="Zheng Y."/>
            <person name="Wang C.M."/>
            <person name="Sakai Y."/>
            <person name="Abe K."/>
            <person name="Yokota A."/>
            <person name="Donadio S."/>
            <person name="Cavaletti L."/>
            <person name="Monciardini P."/>
        </authorList>
    </citation>
    <scope>NUCLEOTIDE SEQUENCE [LARGE SCALE GENOMIC DNA]</scope>
    <source>
        <strain evidence="2 3">SOSP1-9</strain>
    </source>
</reference>
<accession>A0ABQ3VAD3</accession>
<proteinExistence type="predicted"/>
<dbReference type="InterPro" id="IPR000477">
    <property type="entry name" value="RT_dom"/>
</dbReference>
<dbReference type="SMART" id="SM00507">
    <property type="entry name" value="HNHc"/>
    <property type="match status" value="1"/>
</dbReference>
<dbReference type="InterPro" id="IPR024937">
    <property type="entry name" value="Domain_X"/>
</dbReference>
<dbReference type="PROSITE" id="PS50878">
    <property type="entry name" value="RT_POL"/>
    <property type="match status" value="1"/>
</dbReference>
<comment type="caution">
    <text evidence="2">The sequence shown here is derived from an EMBL/GenBank/DDBJ whole genome shotgun (WGS) entry which is preliminary data.</text>
</comment>
<name>A0ABQ3VAD3_9CHLR</name>
<evidence type="ECO:0000259" key="1">
    <source>
        <dbReference type="PROSITE" id="PS50878"/>
    </source>
</evidence>
<dbReference type="Pfam" id="PF00078">
    <property type="entry name" value="RVT_1"/>
    <property type="match status" value="1"/>
</dbReference>
<protein>
    <submittedName>
        <fullName evidence="2">Maturase</fullName>
    </submittedName>
</protein>
<dbReference type="CDD" id="cd00085">
    <property type="entry name" value="HNHc"/>
    <property type="match status" value="1"/>
</dbReference>
<dbReference type="EMBL" id="BNJJ01000002">
    <property type="protein sequence ID" value="GHO82656.1"/>
    <property type="molecule type" value="Genomic_DNA"/>
</dbReference>
<dbReference type="PANTHER" id="PTHR34047">
    <property type="entry name" value="NUCLEAR INTRON MATURASE 1, MITOCHONDRIAL-RELATED"/>
    <property type="match status" value="1"/>
</dbReference>
<dbReference type="InterPro" id="IPR049030">
    <property type="entry name" value="AI2M-like_HNH"/>
</dbReference>
<dbReference type="PANTHER" id="PTHR34047:SF8">
    <property type="entry name" value="PROTEIN YKFC"/>
    <property type="match status" value="1"/>
</dbReference>
<dbReference type="RefSeq" id="WP_201360313.1">
    <property type="nucleotide sequence ID" value="NZ_BNJJ01000002.1"/>
</dbReference>
<feature type="domain" description="Reverse transcriptase" evidence="1">
    <location>
        <begin position="68"/>
        <end position="353"/>
    </location>
</feature>
<dbReference type="InterPro" id="IPR043502">
    <property type="entry name" value="DNA/RNA_pol_sf"/>
</dbReference>
<dbReference type="InterPro" id="IPR051083">
    <property type="entry name" value="GrpII_Intron_Splice-Mob/Def"/>
</dbReference>
<evidence type="ECO:0000313" key="3">
    <source>
        <dbReference type="Proteomes" id="UP000635565"/>
    </source>
</evidence>
<dbReference type="CDD" id="cd01651">
    <property type="entry name" value="RT_G2_intron"/>
    <property type="match status" value="1"/>
</dbReference>
<dbReference type="InterPro" id="IPR003615">
    <property type="entry name" value="HNH_nuc"/>
</dbReference>
<evidence type="ECO:0000313" key="2">
    <source>
        <dbReference type="EMBL" id="GHO82656.1"/>
    </source>
</evidence>
<organism evidence="2 3">
    <name type="scientific">Dictyobacter formicarum</name>
    <dbReference type="NCBI Taxonomy" id="2778368"/>
    <lineage>
        <taxon>Bacteria</taxon>
        <taxon>Bacillati</taxon>
        <taxon>Chloroflexota</taxon>
        <taxon>Ktedonobacteria</taxon>
        <taxon>Ktedonobacterales</taxon>
        <taxon>Dictyobacteraceae</taxon>
        <taxon>Dictyobacter</taxon>
    </lineage>
</organism>
<dbReference type="SUPFAM" id="SSF56672">
    <property type="entry name" value="DNA/RNA polymerases"/>
    <property type="match status" value="1"/>
</dbReference>
<gene>
    <name evidence="2" type="ORF">KSZ_06620</name>
</gene>
<dbReference type="Pfam" id="PF21368">
    <property type="entry name" value="AI2M-like_HNH"/>
    <property type="match status" value="1"/>
</dbReference>
<keyword evidence="3" id="KW-1185">Reference proteome</keyword>